<dbReference type="InterPro" id="IPR036397">
    <property type="entry name" value="RNaseH_sf"/>
</dbReference>
<dbReference type="Pfam" id="PF24964">
    <property type="entry name" value="DUF7769"/>
    <property type="match status" value="1"/>
</dbReference>
<evidence type="ECO:0000313" key="2">
    <source>
        <dbReference type="EMBL" id="KAF0710382.1"/>
    </source>
</evidence>
<dbReference type="InterPro" id="IPR056671">
    <property type="entry name" value="DUF7769"/>
</dbReference>
<protein>
    <recommendedName>
        <fullName evidence="1">DUF7769 domain-containing protein</fullName>
    </recommendedName>
</protein>
<feature type="domain" description="DUF7769" evidence="1">
    <location>
        <begin position="12"/>
        <end position="66"/>
    </location>
</feature>
<dbReference type="AlphaFoldDB" id="A0A6A4ZHN9"/>
<organism evidence="2">
    <name type="scientific">Aphanomyces stellatus</name>
    <dbReference type="NCBI Taxonomy" id="120398"/>
    <lineage>
        <taxon>Eukaryota</taxon>
        <taxon>Sar</taxon>
        <taxon>Stramenopiles</taxon>
        <taxon>Oomycota</taxon>
        <taxon>Saprolegniomycetes</taxon>
        <taxon>Saprolegniales</taxon>
        <taxon>Verrucalvaceae</taxon>
        <taxon>Aphanomyces</taxon>
    </lineage>
</organism>
<proteinExistence type="predicted"/>
<dbReference type="PANTHER" id="PTHR47169:SF2">
    <property type="entry name" value="OS01G0541250 PROTEIN"/>
    <property type="match status" value="1"/>
</dbReference>
<evidence type="ECO:0000259" key="1">
    <source>
        <dbReference type="Pfam" id="PF24964"/>
    </source>
</evidence>
<name>A0A6A4ZHN9_9STRA</name>
<comment type="caution">
    <text evidence="2">The sequence shown here is derived from an EMBL/GenBank/DDBJ whole genome shotgun (WGS) entry which is preliminary data.</text>
</comment>
<dbReference type="PANTHER" id="PTHR47169">
    <property type="entry name" value="OS01G0541250 PROTEIN"/>
    <property type="match status" value="1"/>
</dbReference>
<gene>
    <name evidence="2" type="ORF">As57867_005530</name>
</gene>
<accession>A0A6A4ZHN9</accession>
<dbReference type="OrthoDB" id="78816at2759"/>
<dbReference type="GO" id="GO:0003676">
    <property type="term" value="F:nucleic acid binding"/>
    <property type="evidence" value="ECO:0007669"/>
    <property type="project" value="InterPro"/>
</dbReference>
<reference evidence="2" key="1">
    <citation type="submission" date="2019-06" db="EMBL/GenBank/DDBJ databases">
        <title>Genomics analysis of Aphanomyces spp. identifies a new class of oomycete effector associated with host adaptation.</title>
        <authorList>
            <person name="Gaulin E."/>
        </authorList>
    </citation>
    <scope>NUCLEOTIDE SEQUENCE</scope>
    <source>
        <strain evidence="2">CBS 578.67</strain>
    </source>
</reference>
<sequence length="278" mass="31873">MRRPPSRRPRNLTDVERRVVYERLLAASIGGILPQGATADVARDFGCSTRTVARVWVRGKQSLREGSLVAVVDAKMRGNCGPKFKLSDDDIEVAVKTVPHEDRQTLRTMSAACQVAKSTLHRRMKNNPRFNARSSYVKPLLTDKHKATRVDFVKSFLRPALNSYHVFANMHNIVHVDEKWFYLSKIKRRFYVFHDEELALRAVQSKKFITKVMFMAAVARPRYDYTKNRMFDGKLGVWPFVESTLAIRSSKNRPKGTPITSPTTVTGDVYRDMILRNV</sequence>
<dbReference type="Gene3D" id="3.30.420.10">
    <property type="entry name" value="Ribonuclease H-like superfamily/Ribonuclease H"/>
    <property type="match status" value="1"/>
</dbReference>
<dbReference type="EMBL" id="VJMH01002025">
    <property type="protein sequence ID" value="KAF0710382.1"/>
    <property type="molecule type" value="Genomic_DNA"/>
</dbReference>
<feature type="non-terminal residue" evidence="2">
    <location>
        <position position="278"/>
    </location>
</feature>